<evidence type="ECO:0000313" key="2">
    <source>
        <dbReference type="EMBL" id="GIL29820.1"/>
    </source>
</evidence>
<evidence type="ECO:0000256" key="1">
    <source>
        <dbReference type="SAM" id="MobiDB-lite"/>
    </source>
</evidence>
<sequence length="107" mass="11494">MHETHPSRAVREREAATARGGCTSAARGPGRRSHEALARDQELECRLRGGRLRGTARIGGLHRRRWFALGGGHAHRGTDAEHDRGAPGGNGDTEYGHVEPGDLGGDR</sequence>
<feature type="region of interest" description="Disordered" evidence="1">
    <location>
        <begin position="71"/>
        <end position="107"/>
    </location>
</feature>
<feature type="compositionally biased region" description="Basic and acidic residues" evidence="1">
    <location>
        <begin position="1"/>
        <end position="16"/>
    </location>
</feature>
<dbReference type="Proteomes" id="UP000614996">
    <property type="component" value="Unassembled WGS sequence"/>
</dbReference>
<gene>
    <name evidence="2" type="ORF">NUM_50740</name>
</gene>
<comment type="caution">
    <text evidence="2">The sequence shown here is derived from an EMBL/GenBank/DDBJ whole genome shotgun (WGS) entry which is preliminary data.</text>
</comment>
<organism evidence="2 3">
    <name type="scientific">Actinocatenispora comari</name>
    <dbReference type="NCBI Taxonomy" id="2807577"/>
    <lineage>
        <taxon>Bacteria</taxon>
        <taxon>Bacillati</taxon>
        <taxon>Actinomycetota</taxon>
        <taxon>Actinomycetes</taxon>
        <taxon>Micromonosporales</taxon>
        <taxon>Micromonosporaceae</taxon>
        <taxon>Actinocatenispora</taxon>
    </lineage>
</organism>
<feature type="compositionally biased region" description="Basic and acidic residues" evidence="1">
    <location>
        <begin position="76"/>
        <end position="85"/>
    </location>
</feature>
<protein>
    <submittedName>
        <fullName evidence="2">Uncharacterized protein</fullName>
    </submittedName>
</protein>
<accession>A0A8J4AFR1</accession>
<feature type="compositionally biased region" description="Basic and acidic residues" evidence="1">
    <location>
        <begin position="94"/>
        <end position="107"/>
    </location>
</feature>
<keyword evidence="3" id="KW-1185">Reference proteome</keyword>
<reference evidence="3" key="1">
    <citation type="journal article" date="2021" name="Int. J. Syst. Evol. Microbiol.">
        <title>Actinocatenispora comari sp. nov., an endophytic actinomycete isolated from aerial parts of Comarum salesowianum.</title>
        <authorList>
            <person name="Oyunbileg N."/>
            <person name="Iizaka Y."/>
            <person name="Hamada M."/>
            <person name="Davaapurev B.O."/>
            <person name="Fukumoto A."/>
            <person name="Tsetseg B."/>
            <person name="Kato F."/>
            <person name="Tamura T."/>
            <person name="Batkhuu J."/>
            <person name="Anzai Y."/>
        </authorList>
    </citation>
    <scope>NUCLEOTIDE SEQUENCE [LARGE SCALE GENOMIC DNA]</scope>
    <source>
        <strain evidence="3">NUM-2625</strain>
    </source>
</reference>
<name>A0A8J4AFR1_9ACTN</name>
<dbReference type="EMBL" id="BOPO01000108">
    <property type="protein sequence ID" value="GIL29820.1"/>
    <property type="molecule type" value="Genomic_DNA"/>
</dbReference>
<proteinExistence type="predicted"/>
<evidence type="ECO:0000313" key="3">
    <source>
        <dbReference type="Proteomes" id="UP000614996"/>
    </source>
</evidence>
<dbReference type="AlphaFoldDB" id="A0A8J4AFR1"/>
<feature type="region of interest" description="Disordered" evidence="1">
    <location>
        <begin position="1"/>
        <end position="39"/>
    </location>
</feature>